<keyword evidence="4 6" id="KW-1133">Transmembrane helix</keyword>
<keyword evidence="5 6" id="KW-0472">Membrane</keyword>
<accession>W7DS24</accession>
<organism evidence="9 10">
    <name type="scientific">Listeria fleischmannii FSL S10-1203</name>
    <dbReference type="NCBI Taxonomy" id="1265822"/>
    <lineage>
        <taxon>Bacteria</taxon>
        <taxon>Bacillati</taxon>
        <taxon>Bacillota</taxon>
        <taxon>Bacilli</taxon>
        <taxon>Bacillales</taxon>
        <taxon>Listeriaceae</taxon>
        <taxon>Listeria</taxon>
    </lineage>
</organism>
<evidence type="ECO:0000313" key="9">
    <source>
        <dbReference type="EMBL" id="EUJ64484.1"/>
    </source>
</evidence>
<dbReference type="AlphaFoldDB" id="W7DS24"/>
<comment type="caution">
    <text evidence="9">The sequence shown here is derived from an EMBL/GenBank/DDBJ whole genome shotgun (WGS) entry which is preliminary data.</text>
</comment>
<dbReference type="EMBL" id="AODM01000006">
    <property type="protein sequence ID" value="EUJ64484.1"/>
    <property type="molecule type" value="Genomic_DNA"/>
</dbReference>
<evidence type="ECO:0000259" key="8">
    <source>
        <dbReference type="Pfam" id="PF13567"/>
    </source>
</evidence>
<comment type="subcellular location">
    <subcellularLocation>
        <location evidence="1">Cell membrane</location>
        <topology evidence="1">Multi-pass membrane protein</topology>
    </subcellularLocation>
</comment>
<feature type="transmembrane region" description="Helical" evidence="6">
    <location>
        <begin position="228"/>
        <end position="251"/>
    </location>
</feature>
<keyword evidence="2" id="KW-1003">Cell membrane</keyword>
<feature type="domain" description="ComEC/Rec2-related protein" evidence="7">
    <location>
        <begin position="207"/>
        <end position="268"/>
    </location>
</feature>
<dbReference type="GO" id="GO:0005886">
    <property type="term" value="C:plasma membrane"/>
    <property type="evidence" value="ECO:0007669"/>
    <property type="project" value="UniProtKB-SubCell"/>
</dbReference>
<keyword evidence="3 6" id="KW-0812">Transmembrane</keyword>
<evidence type="ECO:0000313" key="10">
    <source>
        <dbReference type="Proteomes" id="UP000019241"/>
    </source>
</evidence>
<protein>
    <submittedName>
        <fullName evidence="9">DNA internalization-related competence protein ComEC, N-terminal part</fullName>
    </submittedName>
</protein>
<dbReference type="RefSeq" id="WP_254259795.1">
    <property type="nucleotide sequence ID" value="NZ_AODM01000006.1"/>
</dbReference>
<feature type="transmembrane region" description="Helical" evidence="6">
    <location>
        <begin position="20"/>
        <end position="39"/>
    </location>
</feature>
<evidence type="ECO:0000256" key="3">
    <source>
        <dbReference type="ARBA" id="ARBA00022692"/>
    </source>
</evidence>
<evidence type="ECO:0000256" key="1">
    <source>
        <dbReference type="ARBA" id="ARBA00004651"/>
    </source>
</evidence>
<dbReference type="InterPro" id="IPR052159">
    <property type="entry name" value="Competence_DNA_uptake"/>
</dbReference>
<dbReference type="Pfam" id="PF03772">
    <property type="entry name" value="Competence"/>
    <property type="match status" value="1"/>
</dbReference>
<dbReference type="InterPro" id="IPR025405">
    <property type="entry name" value="DUF4131"/>
</dbReference>
<evidence type="ECO:0000256" key="6">
    <source>
        <dbReference type="SAM" id="Phobius"/>
    </source>
</evidence>
<dbReference type="PANTHER" id="PTHR30619:SF7">
    <property type="entry name" value="BETA-LACTAMASE DOMAIN PROTEIN"/>
    <property type="match status" value="1"/>
</dbReference>
<feature type="transmembrane region" description="Helical" evidence="6">
    <location>
        <begin position="46"/>
        <end position="64"/>
    </location>
</feature>
<dbReference type="Proteomes" id="UP000019241">
    <property type="component" value="Unassembled WGS sequence"/>
</dbReference>
<dbReference type="PANTHER" id="PTHR30619">
    <property type="entry name" value="DNA INTERNALIZATION/COMPETENCE PROTEIN COMEC/REC2"/>
    <property type="match status" value="1"/>
</dbReference>
<reference evidence="9 10" key="1">
    <citation type="submission" date="2012-12" db="EMBL/GenBank/DDBJ databases">
        <title>Novel taxa of Listeriaceae from agricultural environments in the United States.</title>
        <authorList>
            <person name="den Bakker H.C."/>
            <person name="Allred A."/>
            <person name="Warchocki S."/>
            <person name="Wright E.M."/>
            <person name="Burrell A."/>
            <person name="Nightingale K.K."/>
            <person name="Kephart D."/>
            <person name="Wiedmann M."/>
        </authorList>
    </citation>
    <scope>NUCLEOTIDE SEQUENCE [LARGE SCALE GENOMIC DNA]</scope>
    <source>
        <strain evidence="9 10">FSL S10-1203</strain>
    </source>
</reference>
<proteinExistence type="predicted"/>
<feature type="domain" description="DUF4131" evidence="8">
    <location>
        <begin position="29"/>
        <end position="168"/>
    </location>
</feature>
<evidence type="ECO:0000256" key="4">
    <source>
        <dbReference type="ARBA" id="ARBA00022989"/>
    </source>
</evidence>
<evidence type="ECO:0000259" key="7">
    <source>
        <dbReference type="Pfam" id="PF03772"/>
    </source>
</evidence>
<dbReference type="Pfam" id="PF13567">
    <property type="entry name" value="DUF4131"/>
    <property type="match status" value="1"/>
</dbReference>
<dbReference type="PATRIC" id="fig|1265822.4.peg.459"/>
<evidence type="ECO:0000256" key="5">
    <source>
        <dbReference type="ARBA" id="ARBA00023136"/>
    </source>
</evidence>
<dbReference type="InterPro" id="IPR004477">
    <property type="entry name" value="ComEC_N"/>
</dbReference>
<name>W7DS24_9LIST</name>
<gene>
    <name evidence="9" type="ORF">MCOL2_02237</name>
</gene>
<sequence>MKAIERYVFFFGLGYHFFKLGSLLDSSFFFIVSIFLCVYLSLRDQLFLVLFMIMCLTFVYVTLIEQQNKSSLRPGEIQLDATIESKFKIDGDKMQFVSSYKDEKILVTYQIKTKAEKASFQKVKLGTSFTAVASLEQPSPNRNDFQFNYQTYLKRAGIHYIAKASNIELGSVKHPTFFQRVENLRHAIIQYIDRTFNSEITPYIAALLVGEKGLFDEQIFSQYQKLGVVHLLAISGLHVNLFVSLFYSVLLRFGITRETSRIILLFFNPCLCALSRF</sequence>
<evidence type="ECO:0000256" key="2">
    <source>
        <dbReference type="ARBA" id="ARBA00022475"/>
    </source>
</evidence>